<dbReference type="AlphaFoldDB" id="R4FQX6"/>
<dbReference type="InterPro" id="IPR023395">
    <property type="entry name" value="MCP_dom_sf"/>
</dbReference>
<sequence>IVGLAVGHPLDTVKVRQQTFKEHGMIRIFLSTYRNEGWIRGFYRGLLFPALSAGAYNSLFFGNFGFVLNLLEYSDSPTSLRKFCCEWGPVDEHWHRNVIIAGAVAGATTTIVGAPIELIKTQLQVKTDPILSRRMRSKEEITGPYSCAKYIFKLGGIRALYTGGWPLLLRDTPGFSLYIVSYEHIVCLLQGKMEPEQRPKIVHEIIAGGFAGIISWIFLMPMDVVKSRMQADNLSNPKYKGVVDCLLKSYQEEGRSIFMKGMWVTVLRAFPTNATTFAVFQLCLENLPRLFPLSFPRGDEELQK</sequence>
<evidence type="ECO:0000256" key="1">
    <source>
        <dbReference type="ARBA" id="ARBA00004225"/>
    </source>
</evidence>
<keyword evidence="3 10" id="KW-0813">Transport</keyword>
<protein>
    <submittedName>
        <fullName evidence="12">Putative mitochondrial carnitine/acylcarnitine carrier protein cacl</fullName>
    </submittedName>
</protein>
<accession>R4FQX6</accession>
<keyword evidence="8 9" id="KW-0472">Membrane</keyword>
<dbReference type="VEuPathDB" id="VectorBase:RPRC006369"/>
<dbReference type="EMBL" id="GAHY01000174">
    <property type="protein sequence ID" value="JAA77336.1"/>
    <property type="molecule type" value="mRNA"/>
</dbReference>
<keyword evidence="7" id="KW-0496">Mitochondrion</keyword>
<dbReference type="GO" id="GO:1990575">
    <property type="term" value="P:mitochondrial L-ornithine transmembrane transport"/>
    <property type="evidence" value="ECO:0007669"/>
    <property type="project" value="TreeGrafter"/>
</dbReference>
<dbReference type="PANTHER" id="PTHR45624">
    <property type="entry name" value="MITOCHONDRIAL BASIC AMINO ACIDS TRANSPORTER-RELATED"/>
    <property type="match status" value="1"/>
</dbReference>
<dbReference type="SUPFAM" id="SSF103506">
    <property type="entry name" value="Mitochondrial carrier"/>
    <property type="match status" value="1"/>
</dbReference>
<dbReference type="GO" id="GO:0005289">
    <property type="term" value="F:high-affinity L-arginine transmembrane transporter activity"/>
    <property type="evidence" value="ECO:0007669"/>
    <property type="project" value="TreeGrafter"/>
</dbReference>
<evidence type="ECO:0000313" key="12">
    <source>
        <dbReference type="EMBL" id="JAA77336.1"/>
    </source>
</evidence>
<evidence type="ECO:0000256" key="6">
    <source>
        <dbReference type="ARBA" id="ARBA00022989"/>
    </source>
</evidence>
<evidence type="ECO:0000256" key="4">
    <source>
        <dbReference type="ARBA" id="ARBA00022692"/>
    </source>
</evidence>
<feature type="non-terminal residue" evidence="12">
    <location>
        <position position="1"/>
    </location>
</feature>
<dbReference type="InterPro" id="IPR018108">
    <property type="entry name" value="MCP_transmembrane"/>
</dbReference>
<evidence type="ECO:0000256" key="3">
    <source>
        <dbReference type="ARBA" id="ARBA00022448"/>
    </source>
</evidence>
<dbReference type="Pfam" id="PF00153">
    <property type="entry name" value="Mito_carr"/>
    <property type="match status" value="3"/>
</dbReference>
<comment type="similarity">
    <text evidence="2 10">Belongs to the mitochondrial carrier (TC 2.A.29) family.</text>
</comment>
<evidence type="ECO:0000256" key="11">
    <source>
        <dbReference type="SAM" id="Phobius"/>
    </source>
</evidence>
<evidence type="ECO:0000256" key="8">
    <source>
        <dbReference type="ARBA" id="ARBA00023136"/>
    </source>
</evidence>
<evidence type="ECO:0000256" key="10">
    <source>
        <dbReference type="RuleBase" id="RU000488"/>
    </source>
</evidence>
<evidence type="ECO:0000256" key="7">
    <source>
        <dbReference type="ARBA" id="ARBA00023128"/>
    </source>
</evidence>
<dbReference type="PANTHER" id="PTHR45624:SF1">
    <property type="entry name" value="SD08189P"/>
    <property type="match status" value="1"/>
</dbReference>
<dbReference type="InterPro" id="IPR002067">
    <property type="entry name" value="MCP"/>
</dbReference>
<keyword evidence="6 11" id="KW-1133">Transmembrane helix</keyword>
<dbReference type="Gene3D" id="1.50.40.10">
    <property type="entry name" value="Mitochondrial carrier domain"/>
    <property type="match status" value="1"/>
</dbReference>
<dbReference type="VEuPathDB" id="VectorBase:RPRC006370"/>
<dbReference type="PROSITE" id="PS50920">
    <property type="entry name" value="SOLCAR"/>
    <property type="match status" value="3"/>
</dbReference>
<proteinExistence type="evidence at transcript level"/>
<evidence type="ECO:0000256" key="9">
    <source>
        <dbReference type="PROSITE-ProRule" id="PRU00282"/>
    </source>
</evidence>
<keyword evidence="4 9" id="KW-0812">Transmembrane</keyword>
<dbReference type="PRINTS" id="PR00926">
    <property type="entry name" value="MITOCARRIER"/>
</dbReference>
<evidence type="ECO:0000256" key="2">
    <source>
        <dbReference type="ARBA" id="ARBA00006375"/>
    </source>
</evidence>
<keyword evidence="5" id="KW-0677">Repeat</keyword>
<feature type="repeat" description="Solcar" evidence="9">
    <location>
        <begin position="1"/>
        <end position="70"/>
    </location>
</feature>
<dbReference type="GO" id="GO:0031966">
    <property type="term" value="C:mitochondrial membrane"/>
    <property type="evidence" value="ECO:0007669"/>
    <property type="project" value="UniProtKB-SubCell"/>
</dbReference>
<reference evidence="12" key="1">
    <citation type="submission" date="2013-04" db="EMBL/GenBank/DDBJ databases">
        <title>An insight into the transcriptome of the digestive tract of the blood sucking bug, Rhodnius prolixus.</title>
        <authorList>
            <person name="Ribeiro J.M.C."/>
            <person name="Genta F.A."/>
            <person name="Sorgine M.H.F."/>
            <person name="Paiva-Silva G.O."/>
            <person name="Majerowicz D."/>
            <person name="Medeiros M."/>
            <person name="Koerich L."/>
            <person name="Terra W.R."/>
            <person name="Ferreira C."/>
            <person name="Pimentel A.C."/>
            <person name="Bisch P.M."/>
            <person name="Diniz M.M.P."/>
            <person name="Nascimento R."/>
            <person name="Salmon D."/>
            <person name="Silber A.M."/>
            <person name="Alves M."/>
            <person name="Oliveira M.F."/>
            <person name="Gondim K.C."/>
            <person name="Silva Neto M.A.C."/>
            <person name="Atella G.C."/>
            <person name="Araujo H."/>
            <person name="Dias F.S."/>
            <person name="Polycarpo C.R."/>
            <person name="Fampa P."/>
            <person name="Melo A.C."/>
            <person name="Tanaka A.S."/>
            <person name="Balczun C."/>
            <person name="Oliveira J.H.M."/>
            <person name="Goncalves R."/>
            <person name="Lazoski C."/>
            <person name="Pereira M.A."/>
            <person name="Rivera-Pomar R."/>
            <person name="Diambra L."/>
            <person name="Schaub G.A."/>
            <person name="Garcia E.S."/>
            <person name="Azambuja P."/>
            <person name="Braz G.R.C."/>
            <person name="Oliveira P.L."/>
        </authorList>
    </citation>
    <scope>NUCLEOTIDE SEQUENCE</scope>
</reference>
<feature type="repeat" description="Solcar" evidence="9">
    <location>
        <begin position="199"/>
        <end position="286"/>
    </location>
</feature>
<evidence type="ECO:0000256" key="5">
    <source>
        <dbReference type="ARBA" id="ARBA00022737"/>
    </source>
</evidence>
<name>R4FQX6_RHOPR</name>
<comment type="subcellular location">
    <subcellularLocation>
        <location evidence="1">Mitochondrion membrane</location>
        <topology evidence="1">Multi-pass membrane protein</topology>
    </subcellularLocation>
</comment>
<feature type="transmembrane region" description="Helical" evidence="11">
    <location>
        <begin position="201"/>
        <end position="219"/>
    </location>
</feature>
<organism evidence="12">
    <name type="scientific">Rhodnius prolixus</name>
    <name type="common">Triatomid bug</name>
    <dbReference type="NCBI Taxonomy" id="13249"/>
    <lineage>
        <taxon>Eukaryota</taxon>
        <taxon>Metazoa</taxon>
        <taxon>Ecdysozoa</taxon>
        <taxon>Arthropoda</taxon>
        <taxon>Hexapoda</taxon>
        <taxon>Insecta</taxon>
        <taxon>Pterygota</taxon>
        <taxon>Neoptera</taxon>
        <taxon>Paraneoptera</taxon>
        <taxon>Hemiptera</taxon>
        <taxon>Heteroptera</taxon>
        <taxon>Panheteroptera</taxon>
        <taxon>Cimicomorpha</taxon>
        <taxon>Reduviidae</taxon>
        <taxon>Triatominae</taxon>
        <taxon>Rhodnius</taxon>
    </lineage>
</organism>
<dbReference type="InterPro" id="IPR050567">
    <property type="entry name" value="Mitochondrial_Carrier"/>
</dbReference>
<feature type="repeat" description="Solcar" evidence="9">
    <location>
        <begin position="93"/>
        <end position="188"/>
    </location>
</feature>